<evidence type="ECO:0000256" key="2">
    <source>
        <dbReference type="ARBA" id="ARBA00023012"/>
    </source>
</evidence>
<gene>
    <name evidence="10" type="ORF">SAMN04488559_10294</name>
</gene>
<keyword evidence="1 6" id="KW-0597">Phosphoprotein</keyword>
<feature type="domain" description="Response regulatory" evidence="8">
    <location>
        <begin position="3"/>
        <end position="117"/>
    </location>
</feature>
<dbReference type="CDD" id="cd00383">
    <property type="entry name" value="trans_reg_C"/>
    <property type="match status" value="1"/>
</dbReference>
<dbReference type="RefSeq" id="WP_092649886.1">
    <property type="nucleotide sequence ID" value="NZ_FOHA01000002.1"/>
</dbReference>
<evidence type="ECO:0000259" key="9">
    <source>
        <dbReference type="PROSITE" id="PS51755"/>
    </source>
</evidence>
<dbReference type="PANTHER" id="PTHR48111:SF40">
    <property type="entry name" value="PHOSPHATE REGULON TRANSCRIPTIONAL REGULATORY PROTEIN PHOB"/>
    <property type="match status" value="1"/>
</dbReference>
<organism evidence="10 11">
    <name type="scientific">Isobaculum melis</name>
    <dbReference type="NCBI Taxonomy" id="142588"/>
    <lineage>
        <taxon>Bacteria</taxon>
        <taxon>Bacillati</taxon>
        <taxon>Bacillota</taxon>
        <taxon>Bacilli</taxon>
        <taxon>Lactobacillales</taxon>
        <taxon>Carnobacteriaceae</taxon>
        <taxon>Isobaculum</taxon>
    </lineage>
</organism>
<dbReference type="GO" id="GO:0006355">
    <property type="term" value="P:regulation of DNA-templated transcription"/>
    <property type="evidence" value="ECO:0007669"/>
    <property type="project" value="InterPro"/>
</dbReference>
<evidence type="ECO:0000256" key="7">
    <source>
        <dbReference type="PROSITE-ProRule" id="PRU01091"/>
    </source>
</evidence>
<sequence>MGQLLFVDDDPNYQLVIKDLLELEGYQVTVASHAAQGLVLFKENYYDLVISDLKMASIDGLQFLTLLRKIDPMVKVILLTGSNEDQDEINGLNLDVNDYIKKPVSMEVLLKRIEKAIRENRQIIKQELTSESSAILVDLKQRKVYQEGTFIEVTLKEYELLVFLLENKNVVLTREKIIREVWHMSENFVDLRTVDTHIKKIRAKLNLSNIYSIRGVGYEWIE</sequence>
<evidence type="ECO:0000259" key="8">
    <source>
        <dbReference type="PROSITE" id="PS50110"/>
    </source>
</evidence>
<dbReference type="AlphaFoldDB" id="A0A1H9QI85"/>
<keyword evidence="3" id="KW-0805">Transcription regulation</keyword>
<keyword evidence="5" id="KW-0804">Transcription</keyword>
<protein>
    <submittedName>
        <fullName evidence="10">Two-component system, OmpR family, response regulator VanR</fullName>
    </submittedName>
</protein>
<dbReference type="SUPFAM" id="SSF52172">
    <property type="entry name" value="CheY-like"/>
    <property type="match status" value="1"/>
</dbReference>
<dbReference type="PROSITE" id="PS51755">
    <property type="entry name" value="OMPR_PHOB"/>
    <property type="match status" value="1"/>
</dbReference>
<dbReference type="SMART" id="SM00862">
    <property type="entry name" value="Trans_reg_C"/>
    <property type="match status" value="1"/>
</dbReference>
<keyword evidence="11" id="KW-1185">Reference proteome</keyword>
<dbReference type="InterPro" id="IPR036388">
    <property type="entry name" value="WH-like_DNA-bd_sf"/>
</dbReference>
<evidence type="ECO:0000256" key="4">
    <source>
        <dbReference type="ARBA" id="ARBA00023125"/>
    </source>
</evidence>
<dbReference type="GO" id="GO:0032993">
    <property type="term" value="C:protein-DNA complex"/>
    <property type="evidence" value="ECO:0007669"/>
    <property type="project" value="TreeGrafter"/>
</dbReference>
<evidence type="ECO:0000256" key="1">
    <source>
        <dbReference type="ARBA" id="ARBA00022553"/>
    </source>
</evidence>
<dbReference type="Gene3D" id="3.40.50.2300">
    <property type="match status" value="1"/>
</dbReference>
<dbReference type="GO" id="GO:0000156">
    <property type="term" value="F:phosphorelay response regulator activity"/>
    <property type="evidence" value="ECO:0007669"/>
    <property type="project" value="TreeGrafter"/>
</dbReference>
<dbReference type="PANTHER" id="PTHR48111">
    <property type="entry name" value="REGULATOR OF RPOS"/>
    <property type="match status" value="1"/>
</dbReference>
<dbReference type="InterPro" id="IPR001789">
    <property type="entry name" value="Sig_transdc_resp-reg_receiver"/>
</dbReference>
<dbReference type="GO" id="GO:0000976">
    <property type="term" value="F:transcription cis-regulatory region binding"/>
    <property type="evidence" value="ECO:0007669"/>
    <property type="project" value="TreeGrafter"/>
</dbReference>
<evidence type="ECO:0000256" key="3">
    <source>
        <dbReference type="ARBA" id="ARBA00023015"/>
    </source>
</evidence>
<dbReference type="InterPro" id="IPR001867">
    <property type="entry name" value="OmpR/PhoB-type_DNA-bd"/>
</dbReference>
<evidence type="ECO:0000256" key="6">
    <source>
        <dbReference type="PROSITE-ProRule" id="PRU00169"/>
    </source>
</evidence>
<proteinExistence type="predicted"/>
<dbReference type="Pfam" id="PF00072">
    <property type="entry name" value="Response_reg"/>
    <property type="match status" value="1"/>
</dbReference>
<feature type="domain" description="OmpR/PhoB-type" evidence="9">
    <location>
        <begin position="125"/>
        <end position="222"/>
    </location>
</feature>
<dbReference type="EMBL" id="FOHA01000002">
    <property type="protein sequence ID" value="SER60138.1"/>
    <property type="molecule type" value="Genomic_DNA"/>
</dbReference>
<keyword evidence="4 7" id="KW-0238">DNA-binding</keyword>
<dbReference type="STRING" id="142588.SAMN04488559_10294"/>
<feature type="DNA-binding region" description="OmpR/PhoB-type" evidence="7">
    <location>
        <begin position="125"/>
        <end position="222"/>
    </location>
</feature>
<dbReference type="Pfam" id="PF00486">
    <property type="entry name" value="Trans_reg_C"/>
    <property type="match status" value="1"/>
</dbReference>
<dbReference type="GO" id="GO:0005829">
    <property type="term" value="C:cytosol"/>
    <property type="evidence" value="ECO:0007669"/>
    <property type="project" value="TreeGrafter"/>
</dbReference>
<dbReference type="CDD" id="cd17574">
    <property type="entry name" value="REC_OmpR"/>
    <property type="match status" value="1"/>
</dbReference>
<name>A0A1H9QI85_9LACT</name>
<dbReference type="SMART" id="SM00448">
    <property type="entry name" value="REC"/>
    <property type="match status" value="1"/>
</dbReference>
<dbReference type="OrthoDB" id="3190595at2"/>
<dbReference type="PROSITE" id="PS50110">
    <property type="entry name" value="RESPONSE_REGULATORY"/>
    <property type="match status" value="1"/>
</dbReference>
<dbReference type="InterPro" id="IPR039420">
    <property type="entry name" value="WalR-like"/>
</dbReference>
<dbReference type="Gene3D" id="1.10.10.10">
    <property type="entry name" value="Winged helix-like DNA-binding domain superfamily/Winged helix DNA-binding domain"/>
    <property type="match status" value="1"/>
</dbReference>
<dbReference type="InterPro" id="IPR011006">
    <property type="entry name" value="CheY-like_superfamily"/>
</dbReference>
<evidence type="ECO:0000313" key="11">
    <source>
        <dbReference type="Proteomes" id="UP000198948"/>
    </source>
</evidence>
<feature type="modified residue" description="4-aspartylphosphate" evidence="6">
    <location>
        <position position="52"/>
    </location>
</feature>
<keyword evidence="2" id="KW-0902">Two-component regulatory system</keyword>
<dbReference type="Proteomes" id="UP000198948">
    <property type="component" value="Unassembled WGS sequence"/>
</dbReference>
<reference evidence="10 11" key="1">
    <citation type="submission" date="2016-10" db="EMBL/GenBank/DDBJ databases">
        <authorList>
            <person name="de Groot N.N."/>
        </authorList>
    </citation>
    <scope>NUCLEOTIDE SEQUENCE [LARGE SCALE GENOMIC DNA]</scope>
    <source>
        <strain evidence="10 11">DSM 13760</strain>
    </source>
</reference>
<accession>A0A1H9QI85</accession>
<evidence type="ECO:0000313" key="10">
    <source>
        <dbReference type="EMBL" id="SER60138.1"/>
    </source>
</evidence>
<evidence type="ECO:0000256" key="5">
    <source>
        <dbReference type="ARBA" id="ARBA00023163"/>
    </source>
</evidence>